<protein>
    <recommendedName>
        <fullName evidence="3">DUF1707 domain-containing protein</fullName>
    </recommendedName>
</protein>
<feature type="transmembrane region" description="Helical" evidence="2">
    <location>
        <begin position="123"/>
        <end position="147"/>
    </location>
</feature>
<dbReference type="InterPro" id="IPR012551">
    <property type="entry name" value="DUF1707_SHOCT-like"/>
</dbReference>
<proteinExistence type="predicted"/>
<evidence type="ECO:0000256" key="2">
    <source>
        <dbReference type="SAM" id="Phobius"/>
    </source>
</evidence>
<evidence type="ECO:0000313" key="4">
    <source>
        <dbReference type="EMBL" id="OYO20999.1"/>
    </source>
</evidence>
<dbReference type="OrthoDB" id="3534574at2"/>
<dbReference type="Pfam" id="PF08044">
    <property type="entry name" value="DUF1707"/>
    <property type="match status" value="1"/>
</dbReference>
<evidence type="ECO:0000313" key="5">
    <source>
        <dbReference type="Proteomes" id="UP000216311"/>
    </source>
</evidence>
<evidence type="ECO:0000256" key="1">
    <source>
        <dbReference type="SAM" id="MobiDB-lite"/>
    </source>
</evidence>
<feature type="region of interest" description="Disordered" evidence="1">
    <location>
        <begin position="156"/>
        <end position="181"/>
    </location>
</feature>
<keyword evidence="5" id="KW-1185">Reference proteome</keyword>
<feature type="compositionally biased region" description="Low complexity" evidence="1">
    <location>
        <begin position="157"/>
        <end position="181"/>
    </location>
</feature>
<keyword evidence="2" id="KW-1133">Transmembrane helix</keyword>
<gene>
    <name evidence="4" type="ORF">CGZ93_12415</name>
</gene>
<name>A0A255GZG2_9ACTN</name>
<dbReference type="EMBL" id="NMVQ01000023">
    <property type="protein sequence ID" value="OYO20999.1"/>
    <property type="molecule type" value="Genomic_DNA"/>
</dbReference>
<organism evidence="4 5">
    <name type="scientific">Enemella dayhoffiae</name>
    <dbReference type="NCBI Taxonomy" id="2016507"/>
    <lineage>
        <taxon>Bacteria</taxon>
        <taxon>Bacillati</taxon>
        <taxon>Actinomycetota</taxon>
        <taxon>Actinomycetes</taxon>
        <taxon>Propionibacteriales</taxon>
        <taxon>Propionibacteriaceae</taxon>
        <taxon>Enemella</taxon>
    </lineage>
</organism>
<evidence type="ECO:0000259" key="3">
    <source>
        <dbReference type="Pfam" id="PF08044"/>
    </source>
</evidence>
<keyword evidence="2" id="KW-0472">Membrane</keyword>
<comment type="caution">
    <text evidence="4">The sequence shown here is derived from an EMBL/GenBank/DDBJ whole genome shotgun (WGS) entry which is preliminary data.</text>
</comment>
<dbReference type="AlphaFoldDB" id="A0A255GZG2"/>
<dbReference type="RefSeq" id="WP_094364459.1">
    <property type="nucleotide sequence ID" value="NZ_NMVQ01000023.1"/>
</dbReference>
<reference evidence="4 5" key="1">
    <citation type="submission" date="2017-07" db="EMBL/GenBank/DDBJ databases">
        <title>Draft whole genome sequences of clinical Proprionibacteriaceae strains.</title>
        <authorList>
            <person name="Bernier A.-M."/>
            <person name="Bernard K."/>
            <person name="Domingo M.-C."/>
        </authorList>
    </citation>
    <scope>NUCLEOTIDE SEQUENCE [LARGE SCALE GENOMIC DNA]</scope>
    <source>
        <strain evidence="4 5">NML 130396</strain>
    </source>
</reference>
<feature type="transmembrane region" description="Helical" evidence="2">
    <location>
        <begin position="94"/>
        <end position="117"/>
    </location>
</feature>
<feature type="domain" description="DUF1707" evidence="3">
    <location>
        <begin position="17"/>
        <end position="69"/>
    </location>
</feature>
<keyword evidence="2" id="KW-0812">Transmembrane</keyword>
<accession>A0A255GZG2</accession>
<sequence>MTVPDTHRSNPKPPPALRIGDAERTEVCELLNQHFTAGRLTLDELQDRLDACVRARTAADLHGLCQDLPRIAPPAPAEPALHPVTRRNGPVRDLVFALVAVGVALSVPIVMLMLLGSTILGEAVFVFSVLGGTLAAFLGAGTTYLIMSSATPRQSRRVQPAATAVPRPVPATGPAGVSRAW</sequence>
<dbReference type="Proteomes" id="UP000216311">
    <property type="component" value="Unassembled WGS sequence"/>
</dbReference>